<proteinExistence type="predicted"/>
<accession>A0ACC1MLE9</accession>
<dbReference type="Proteomes" id="UP001143856">
    <property type="component" value="Unassembled WGS sequence"/>
</dbReference>
<reference evidence="1" key="1">
    <citation type="submission" date="2022-10" db="EMBL/GenBank/DDBJ databases">
        <title>Genome Sequence of Xylaria curta.</title>
        <authorList>
            <person name="Buettner E."/>
        </authorList>
    </citation>
    <scope>NUCLEOTIDE SEQUENCE</scope>
    <source>
        <strain evidence="1">Babe10</strain>
    </source>
</reference>
<protein>
    <submittedName>
        <fullName evidence="1">Uncharacterized protein</fullName>
    </submittedName>
</protein>
<evidence type="ECO:0000313" key="1">
    <source>
        <dbReference type="EMBL" id="KAJ2967842.1"/>
    </source>
</evidence>
<organism evidence="1 2">
    <name type="scientific">Xylaria curta</name>
    <dbReference type="NCBI Taxonomy" id="42375"/>
    <lineage>
        <taxon>Eukaryota</taxon>
        <taxon>Fungi</taxon>
        <taxon>Dikarya</taxon>
        <taxon>Ascomycota</taxon>
        <taxon>Pezizomycotina</taxon>
        <taxon>Sordariomycetes</taxon>
        <taxon>Xylariomycetidae</taxon>
        <taxon>Xylariales</taxon>
        <taxon>Xylariaceae</taxon>
        <taxon>Xylaria</taxon>
    </lineage>
</organism>
<sequence>MFTSSDEKELSHEDIDRALGALDQEFAKSDLLMSLAPIRFMASGGALAVKYFHVRMTTKDVDCLTDPNVDAAEDYREEIILAIQRVAEDLSLKNDWFNDELKGFVRTEKRMDLFLQAVEQGIVIFQGVNLVVYAARMDWQLERKLRRIAEGTNRRGETKDISDAIALVKHIKGDGPPLTREYLEGLNFNGWEQSMYRGIEKVRKEYVRVYGEAGISEV</sequence>
<evidence type="ECO:0000313" key="2">
    <source>
        <dbReference type="Proteomes" id="UP001143856"/>
    </source>
</evidence>
<gene>
    <name evidence="1" type="ORF">NUW58_g10351</name>
</gene>
<name>A0ACC1MLE9_9PEZI</name>
<comment type="caution">
    <text evidence="1">The sequence shown here is derived from an EMBL/GenBank/DDBJ whole genome shotgun (WGS) entry which is preliminary data.</text>
</comment>
<keyword evidence="2" id="KW-1185">Reference proteome</keyword>
<dbReference type="EMBL" id="JAPDGR010004536">
    <property type="protein sequence ID" value="KAJ2967842.1"/>
    <property type="molecule type" value="Genomic_DNA"/>
</dbReference>